<reference evidence="2 3" key="1">
    <citation type="submission" date="2008-10" db="EMBL/GenBank/DDBJ databases">
        <title>Draft genome sequence of Desulvovibrio piger (ATCC 29098).</title>
        <authorList>
            <person name="Sudarsanam P."/>
            <person name="Ley R."/>
            <person name="Guruge J."/>
            <person name="Turnbaugh P.J."/>
            <person name="Mahowald M."/>
            <person name="Liep D."/>
            <person name="Gordon J."/>
        </authorList>
    </citation>
    <scope>NUCLEOTIDE SEQUENCE [LARGE SCALE GENOMIC DNA]</scope>
    <source>
        <strain evidence="2 3">ATCC 29098</strain>
    </source>
</reference>
<dbReference type="Proteomes" id="UP000003676">
    <property type="component" value="Unassembled WGS sequence"/>
</dbReference>
<dbReference type="HOGENOM" id="CLU_2805496_0_0_7"/>
<accession>B6WRI4</accession>
<dbReference type="AlphaFoldDB" id="B6WRI4"/>
<organism evidence="2 3">
    <name type="scientific">Desulfovibrio piger ATCC 29098</name>
    <dbReference type="NCBI Taxonomy" id="411464"/>
    <lineage>
        <taxon>Bacteria</taxon>
        <taxon>Pseudomonadati</taxon>
        <taxon>Thermodesulfobacteriota</taxon>
        <taxon>Desulfovibrionia</taxon>
        <taxon>Desulfovibrionales</taxon>
        <taxon>Desulfovibrionaceae</taxon>
        <taxon>Desulfovibrio</taxon>
    </lineage>
</organism>
<gene>
    <name evidence="2" type="ORF">DESPIG_00675</name>
</gene>
<sequence>MGIPEALQTLRQRPQKAGAAGDMLAIWPLFSRPLIAPDNRQKEWRTRKTGGKAQRDLEYSGQKRRTG</sequence>
<protein>
    <submittedName>
        <fullName evidence="2">Uncharacterized protein</fullName>
    </submittedName>
</protein>
<reference evidence="2 3" key="2">
    <citation type="submission" date="2008-10" db="EMBL/GenBank/DDBJ databases">
        <authorList>
            <person name="Fulton L."/>
            <person name="Clifton S."/>
            <person name="Fulton B."/>
            <person name="Xu J."/>
            <person name="Minx P."/>
            <person name="Pepin K.H."/>
            <person name="Johnson M."/>
            <person name="Bhonagiri V."/>
            <person name="Nash W.E."/>
            <person name="Mardis E.R."/>
            <person name="Wilson R.K."/>
        </authorList>
    </citation>
    <scope>NUCLEOTIDE SEQUENCE [LARGE SCALE GENOMIC DNA]</scope>
    <source>
        <strain evidence="2 3">ATCC 29098</strain>
    </source>
</reference>
<evidence type="ECO:0000313" key="2">
    <source>
        <dbReference type="EMBL" id="EEB34402.1"/>
    </source>
</evidence>
<dbReference type="EMBL" id="ABXU01000023">
    <property type="protein sequence ID" value="EEB34402.1"/>
    <property type="molecule type" value="Genomic_DNA"/>
</dbReference>
<evidence type="ECO:0000256" key="1">
    <source>
        <dbReference type="SAM" id="MobiDB-lite"/>
    </source>
</evidence>
<evidence type="ECO:0000313" key="3">
    <source>
        <dbReference type="Proteomes" id="UP000003676"/>
    </source>
</evidence>
<feature type="region of interest" description="Disordered" evidence="1">
    <location>
        <begin position="37"/>
        <end position="67"/>
    </location>
</feature>
<name>B6WRI4_9BACT</name>
<proteinExistence type="predicted"/>
<comment type="caution">
    <text evidence="2">The sequence shown here is derived from an EMBL/GenBank/DDBJ whole genome shotgun (WGS) entry which is preliminary data.</text>
</comment>